<sequence>MERTPAQQTNGERKTNDLSCIGETKGKLG</sequence>
<evidence type="ECO:0000256" key="1">
    <source>
        <dbReference type="SAM" id="MobiDB-lite"/>
    </source>
</evidence>
<protein>
    <submittedName>
        <fullName evidence="2">Uncharacterized protein</fullName>
    </submittedName>
</protein>
<name>A0A1R3KFL1_9ROSI</name>
<evidence type="ECO:0000313" key="3">
    <source>
        <dbReference type="Proteomes" id="UP000187203"/>
    </source>
</evidence>
<dbReference type="Proteomes" id="UP000187203">
    <property type="component" value="Unassembled WGS sequence"/>
</dbReference>
<proteinExistence type="predicted"/>
<dbReference type="EMBL" id="AWUE01013824">
    <property type="protein sequence ID" value="OMP05839.1"/>
    <property type="molecule type" value="Genomic_DNA"/>
</dbReference>
<keyword evidence="3" id="KW-1185">Reference proteome</keyword>
<gene>
    <name evidence="2" type="ORF">COLO4_08514</name>
</gene>
<evidence type="ECO:0000313" key="2">
    <source>
        <dbReference type="EMBL" id="OMP05839.1"/>
    </source>
</evidence>
<organism evidence="2 3">
    <name type="scientific">Corchorus olitorius</name>
    <dbReference type="NCBI Taxonomy" id="93759"/>
    <lineage>
        <taxon>Eukaryota</taxon>
        <taxon>Viridiplantae</taxon>
        <taxon>Streptophyta</taxon>
        <taxon>Embryophyta</taxon>
        <taxon>Tracheophyta</taxon>
        <taxon>Spermatophyta</taxon>
        <taxon>Magnoliopsida</taxon>
        <taxon>eudicotyledons</taxon>
        <taxon>Gunneridae</taxon>
        <taxon>Pentapetalae</taxon>
        <taxon>rosids</taxon>
        <taxon>malvids</taxon>
        <taxon>Malvales</taxon>
        <taxon>Malvaceae</taxon>
        <taxon>Grewioideae</taxon>
        <taxon>Apeibeae</taxon>
        <taxon>Corchorus</taxon>
    </lineage>
</organism>
<feature type="region of interest" description="Disordered" evidence="1">
    <location>
        <begin position="1"/>
        <end position="29"/>
    </location>
</feature>
<dbReference type="AlphaFoldDB" id="A0A1R3KFL1"/>
<feature type="compositionally biased region" description="Polar residues" evidence="1">
    <location>
        <begin position="1"/>
        <end position="10"/>
    </location>
</feature>
<accession>A0A1R3KFL1</accession>
<reference evidence="3" key="1">
    <citation type="submission" date="2013-09" db="EMBL/GenBank/DDBJ databases">
        <title>Corchorus olitorius genome sequencing.</title>
        <authorList>
            <person name="Alam M."/>
            <person name="Haque M.S."/>
            <person name="Islam M.S."/>
            <person name="Emdad E.M."/>
            <person name="Islam M.M."/>
            <person name="Ahmed B."/>
            <person name="Halim A."/>
            <person name="Hossen Q.M.M."/>
            <person name="Hossain M.Z."/>
            <person name="Ahmed R."/>
            <person name="Khan M.M."/>
            <person name="Islam R."/>
            <person name="Rashid M.M."/>
            <person name="Khan S.A."/>
            <person name="Rahman M.S."/>
            <person name="Alam M."/>
            <person name="Yahiya A.S."/>
            <person name="Khan M.S."/>
            <person name="Azam M.S."/>
            <person name="Haque T."/>
            <person name="Lashkar M.Z.H."/>
            <person name="Akhand A.I."/>
            <person name="Morshed G."/>
            <person name="Roy S."/>
            <person name="Uddin K.S."/>
            <person name="Rabeya T."/>
            <person name="Hossain A.S."/>
            <person name="Chowdhury A."/>
            <person name="Snigdha A.R."/>
            <person name="Mortoza M.S."/>
            <person name="Matin S.A."/>
            <person name="Hoque S.M.E."/>
            <person name="Islam M.K."/>
            <person name="Roy D.K."/>
            <person name="Haider R."/>
            <person name="Moosa M.M."/>
            <person name="Elias S.M."/>
            <person name="Hasan A.M."/>
            <person name="Jahan S."/>
            <person name="Shafiuddin M."/>
            <person name="Mahmood N."/>
            <person name="Shommy N.S."/>
        </authorList>
    </citation>
    <scope>NUCLEOTIDE SEQUENCE [LARGE SCALE GENOMIC DNA]</scope>
    <source>
        <strain evidence="3">cv. O-4</strain>
    </source>
</reference>
<comment type="caution">
    <text evidence="2">The sequence shown here is derived from an EMBL/GenBank/DDBJ whole genome shotgun (WGS) entry which is preliminary data.</text>
</comment>